<evidence type="ECO:0000256" key="1">
    <source>
        <dbReference type="ARBA" id="ARBA00004141"/>
    </source>
</evidence>
<dbReference type="Gene3D" id="1.20.1250.20">
    <property type="entry name" value="MFS general substrate transporter like domains"/>
    <property type="match status" value="2"/>
</dbReference>
<comment type="subcellular location">
    <subcellularLocation>
        <location evidence="1">Membrane</location>
        <topology evidence="1">Multi-pass membrane protein</topology>
    </subcellularLocation>
</comment>
<comment type="caution">
    <text evidence="8">The sequence shown here is derived from an EMBL/GenBank/DDBJ whole genome shotgun (WGS) entry which is preliminary data.</text>
</comment>
<accession>A0A835YGR3</accession>
<evidence type="ECO:0000313" key="9">
    <source>
        <dbReference type="Proteomes" id="UP000612055"/>
    </source>
</evidence>
<keyword evidence="5 7" id="KW-0472">Membrane</keyword>
<dbReference type="OrthoDB" id="10262656at2759"/>
<protein>
    <recommendedName>
        <fullName evidence="10">Major facilitator superfamily (MFS) profile domain-containing protein</fullName>
    </recommendedName>
</protein>
<keyword evidence="4 7" id="KW-1133">Transmembrane helix</keyword>
<dbReference type="InterPro" id="IPR011701">
    <property type="entry name" value="MFS"/>
</dbReference>
<reference evidence="8" key="1">
    <citation type="journal article" date="2020" name="bioRxiv">
        <title>Comparative genomics of Chlamydomonas.</title>
        <authorList>
            <person name="Craig R.J."/>
            <person name="Hasan A.R."/>
            <person name="Ness R.W."/>
            <person name="Keightley P.D."/>
        </authorList>
    </citation>
    <scope>NUCLEOTIDE SEQUENCE</scope>
    <source>
        <strain evidence="8">CCAP 11/70</strain>
    </source>
</reference>
<evidence type="ECO:0008006" key="10">
    <source>
        <dbReference type="Google" id="ProtNLM"/>
    </source>
</evidence>
<feature type="transmembrane region" description="Helical" evidence="7">
    <location>
        <begin position="89"/>
        <end position="109"/>
    </location>
</feature>
<dbReference type="PANTHER" id="PTHR23504:SF117">
    <property type="entry name" value="MAJOR FACILITATOR SUPERFAMILY PROTEIN"/>
    <property type="match status" value="1"/>
</dbReference>
<feature type="transmembrane region" description="Helical" evidence="7">
    <location>
        <begin position="401"/>
        <end position="420"/>
    </location>
</feature>
<keyword evidence="2" id="KW-0813">Transport</keyword>
<evidence type="ECO:0000256" key="4">
    <source>
        <dbReference type="ARBA" id="ARBA00022989"/>
    </source>
</evidence>
<evidence type="ECO:0000256" key="2">
    <source>
        <dbReference type="ARBA" id="ARBA00022448"/>
    </source>
</evidence>
<feature type="transmembrane region" description="Helical" evidence="7">
    <location>
        <begin position="508"/>
        <end position="529"/>
    </location>
</feature>
<feature type="region of interest" description="Disordered" evidence="6">
    <location>
        <begin position="261"/>
        <end position="351"/>
    </location>
</feature>
<dbReference type="InterPro" id="IPR036259">
    <property type="entry name" value="MFS_trans_sf"/>
</dbReference>
<feature type="transmembrane region" description="Helical" evidence="7">
    <location>
        <begin position="64"/>
        <end position="83"/>
    </location>
</feature>
<dbReference type="AlphaFoldDB" id="A0A835YGR3"/>
<keyword evidence="9" id="KW-1185">Reference proteome</keyword>
<dbReference type="GO" id="GO:0016020">
    <property type="term" value="C:membrane"/>
    <property type="evidence" value="ECO:0007669"/>
    <property type="project" value="UniProtKB-SubCell"/>
</dbReference>
<dbReference type="Proteomes" id="UP000612055">
    <property type="component" value="Unassembled WGS sequence"/>
</dbReference>
<dbReference type="EMBL" id="JAEHOE010000002">
    <property type="protein sequence ID" value="KAG2501487.1"/>
    <property type="molecule type" value="Genomic_DNA"/>
</dbReference>
<evidence type="ECO:0000256" key="3">
    <source>
        <dbReference type="ARBA" id="ARBA00022692"/>
    </source>
</evidence>
<name>A0A835YGR3_9CHLO</name>
<feature type="transmembrane region" description="Helical" evidence="7">
    <location>
        <begin position="535"/>
        <end position="555"/>
    </location>
</feature>
<feature type="transmembrane region" description="Helical" evidence="7">
    <location>
        <begin position="432"/>
        <end position="451"/>
    </location>
</feature>
<proteinExistence type="predicted"/>
<feature type="compositionally biased region" description="Polar residues" evidence="6">
    <location>
        <begin position="279"/>
        <end position="288"/>
    </location>
</feature>
<feature type="transmembrane region" description="Helical" evidence="7">
    <location>
        <begin position="360"/>
        <end position="381"/>
    </location>
</feature>
<organism evidence="8 9">
    <name type="scientific">Edaphochlamys debaryana</name>
    <dbReference type="NCBI Taxonomy" id="47281"/>
    <lineage>
        <taxon>Eukaryota</taxon>
        <taxon>Viridiplantae</taxon>
        <taxon>Chlorophyta</taxon>
        <taxon>core chlorophytes</taxon>
        <taxon>Chlorophyceae</taxon>
        <taxon>CS clade</taxon>
        <taxon>Chlamydomonadales</taxon>
        <taxon>Chlamydomonadales incertae sedis</taxon>
        <taxon>Edaphochlamys</taxon>
    </lineage>
</organism>
<sequence length="561" mass="57722">MSTSLMPFMVRDFQTARHGGPPEDADEQAVGRLTGLLAGTLSLSAALTAYAWGCASNHIGRKPVIVIGNAVSLISILWFGLAGSYGSALAARAFGGFFNGILGAWKCMIGESTSVLQQGKLFGYMSLAWGLGCIAGPALGGMFSRPCREGGRMTSLPGCGPGGLFRGRPFLLACLVGSVTILAALLLSVALLEETLPQHLRDSGLQARWRRWMRRRRACCDGDLSADEAMELGECRAAADGSADAMEAKVAAATKGSEAQALLPQGPPASNEDCGGSATCGSDTATDCSPSPSSAQLLAPDDDGEPLLEGGAGSTDTAGSGQAGDSSADAAGAAAKGASGTGGEDRPAAPPQPWWREQQVLLALLAFSSNVLVFGMLEALFPIYATASRAQGGLGMMEEQIAPPLMFFGLVLMPYGLYGYPWLQRRLGTLRLARWGLLTAAAVCLLIPAVASLRAASAAAASVLLYFTTSIHAISLCNTAVGAMIAMNTAPSAEQLGAVNGVGQTLAALLRGVGPALGGVLWAASLGLHAPGQQFLTFALVACGALASWEVFRWLRLPNLK</sequence>
<dbReference type="Pfam" id="PF07690">
    <property type="entry name" value="MFS_1"/>
    <property type="match status" value="1"/>
</dbReference>
<evidence type="ECO:0000256" key="7">
    <source>
        <dbReference type="SAM" id="Phobius"/>
    </source>
</evidence>
<feature type="compositionally biased region" description="Low complexity" evidence="6">
    <location>
        <begin position="314"/>
        <end position="338"/>
    </location>
</feature>
<evidence type="ECO:0000313" key="8">
    <source>
        <dbReference type="EMBL" id="KAG2501487.1"/>
    </source>
</evidence>
<feature type="transmembrane region" description="Helical" evidence="7">
    <location>
        <begin position="463"/>
        <end position="487"/>
    </location>
</feature>
<gene>
    <name evidence="8" type="ORF">HYH03_001264</name>
</gene>
<evidence type="ECO:0000256" key="5">
    <source>
        <dbReference type="ARBA" id="ARBA00023136"/>
    </source>
</evidence>
<evidence type="ECO:0000256" key="6">
    <source>
        <dbReference type="SAM" id="MobiDB-lite"/>
    </source>
</evidence>
<feature type="transmembrane region" description="Helical" evidence="7">
    <location>
        <begin position="33"/>
        <end position="52"/>
    </location>
</feature>
<dbReference type="GO" id="GO:0022857">
    <property type="term" value="F:transmembrane transporter activity"/>
    <property type="evidence" value="ECO:0007669"/>
    <property type="project" value="InterPro"/>
</dbReference>
<dbReference type="SUPFAM" id="SSF103473">
    <property type="entry name" value="MFS general substrate transporter"/>
    <property type="match status" value="1"/>
</dbReference>
<feature type="transmembrane region" description="Helical" evidence="7">
    <location>
        <begin position="121"/>
        <end position="143"/>
    </location>
</feature>
<feature type="transmembrane region" description="Helical" evidence="7">
    <location>
        <begin position="170"/>
        <end position="192"/>
    </location>
</feature>
<dbReference type="PANTHER" id="PTHR23504">
    <property type="entry name" value="MAJOR FACILITATOR SUPERFAMILY DOMAIN-CONTAINING PROTEIN 10"/>
    <property type="match status" value="1"/>
</dbReference>
<keyword evidence="3 7" id="KW-0812">Transmembrane</keyword>